<organism evidence="1 2">
    <name type="scientific">Dissostichus mawsoni</name>
    <name type="common">Antarctic cod</name>
    <dbReference type="NCBI Taxonomy" id="36200"/>
    <lineage>
        <taxon>Eukaryota</taxon>
        <taxon>Metazoa</taxon>
        <taxon>Chordata</taxon>
        <taxon>Craniata</taxon>
        <taxon>Vertebrata</taxon>
        <taxon>Euteleostomi</taxon>
        <taxon>Actinopterygii</taxon>
        <taxon>Neopterygii</taxon>
        <taxon>Teleostei</taxon>
        <taxon>Neoteleostei</taxon>
        <taxon>Acanthomorphata</taxon>
        <taxon>Eupercaria</taxon>
        <taxon>Perciformes</taxon>
        <taxon>Notothenioidei</taxon>
        <taxon>Nototheniidae</taxon>
        <taxon>Dissostichus</taxon>
    </lineage>
</organism>
<evidence type="ECO:0000313" key="2">
    <source>
        <dbReference type="Proteomes" id="UP000518266"/>
    </source>
</evidence>
<dbReference type="EMBL" id="JAAKFY010000010">
    <property type="protein sequence ID" value="KAF3851495.1"/>
    <property type="molecule type" value="Genomic_DNA"/>
</dbReference>
<proteinExistence type="predicted"/>
<keyword evidence="2" id="KW-1185">Reference proteome</keyword>
<protein>
    <submittedName>
        <fullName evidence="1">Uncharacterized protein</fullName>
    </submittedName>
</protein>
<name>A0A7J5YPY8_DISMA</name>
<accession>A0A7J5YPY8</accession>
<reference evidence="1 2" key="1">
    <citation type="submission" date="2020-03" db="EMBL/GenBank/DDBJ databases">
        <title>Dissostichus mawsoni Genome sequencing and assembly.</title>
        <authorList>
            <person name="Park H."/>
        </authorList>
    </citation>
    <scope>NUCLEOTIDE SEQUENCE [LARGE SCALE GENOMIC DNA]</scope>
    <source>
        <strain evidence="1">DM0001</strain>
        <tissue evidence="1">Muscle</tissue>
    </source>
</reference>
<dbReference type="AlphaFoldDB" id="A0A7J5YPY8"/>
<dbReference type="OrthoDB" id="8960908at2759"/>
<evidence type="ECO:0000313" key="1">
    <source>
        <dbReference type="EMBL" id="KAF3851495.1"/>
    </source>
</evidence>
<dbReference type="Proteomes" id="UP000518266">
    <property type="component" value="Unassembled WGS sequence"/>
</dbReference>
<comment type="caution">
    <text evidence="1">The sequence shown here is derived from an EMBL/GenBank/DDBJ whole genome shotgun (WGS) entry which is preliminary data.</text>
</comment>
<gene>
    <name evidence="1" type="ORF">F7725_013267</name>
</gene>
<sequence>MVFFFFLFLIFKYYFVCLLRAVERLPWSVCSMEAKSLFSLHRALAQPVKMCMFDFPVSILDDLPLSRRQQHRLCGKKLKYKQ</sequence>